<feature type="compositionally biased region" description="Polar residues" evidence="1">
    <location>
        <begin position="124"/>
        <end position="133"/>
    </location>
</feature>
<dbReference type="InterPro" id="IPR027443">
    <property type="entry name" value="IPNS-like_sf"/>
</dbReference>
<feature type="signal peptide" evidence="2">
    <location>
        <begin position="1"/>
        <end position="20"/>
    </location>
</feature>
<sequence>MTHSILFGALASLCARSWEAPVIDLSCFGDHPGDKCGDEASKLLRAASESGGGAFVLRGHGVGDDFIDSVLSSARRLFTDVDASEKERLSIIGDGLTRGYVPGVRYPSAGRVARTERRSRRPSHTATTGLKAT</sequence>
<comment type="caution">
    <text evidence="4">The sequence shown here is derived from an EMBL/GenBank/DDBJ whole genome shotgun (WGS) entry which is preliminary data.</text>
</comment>
<evidence type="ECO:0000256" key="1">
    <source>
        <dbReference type="SAM" id="MobiDB-lite"/>
    </source>
</evidence>
<feature type="domain" description="Non-haem dioxygenase N-terminal" evidence="3">
    <location>
        <begin position="21"/>
        <end position="102"/>
    </location>
</feature>
<evidence type="ECO:0000313" key="5">
    <source>
        <dbReference type="Proteomes" id="UP000553632"/>
    </source>
</evidence>
<evidence type="ECO:0000256" key="2">
    <source>
        <dbReference type="SAM" id="SignalP"/>
    </source>
</evidence>
<protein>
    <recommendedName>
        <fullName evidence="3">Non-haem dioxygenase N-terminal domain-containing protein</fullName>
    </recommendedName>
</protein>
<dbReference type="InterPro" id="IPR026992">
    <property type="entry name" value="DIOX_N"/>
</dbReference>
<dbReference type="EMBL" id="JABANO010006478">
    <property type="protein sequence ID" value="KAF4751760.1"/>
    <property type="molecule type" value="Genomic_DNA"/>
</dbReference>
<evidence type="ECO:0000259" key="3">
    <source>
        <dbReference type="Pfam" id="PF14226"/>
    </source>
</evidence>
<organism evidence="4 5">
    <name type="scientific">Perkinsus olseni</name>
    <name type="common">Perkinsus atlanticus</name>
    <dbReference type="NCBI Taxonomy" id="32597"/>
    <lineage>
        <taxon>Eukaryota</taxon>
        <taxon>Sar</taxon>
        <taxon>Alveolata</taxon>
        <taxon>Perkinsozoa</taxon>
        <taxon>Perkinsea</taxon>
        <taxon>Perkinsida</taxon>
        <taxon>Perkinsidae</taxon>
        <taxon>Perkinsus</taxon>
    </lineage>
</organism>
<keyword evidence="5" id="KW-1185">Reference proteome</keyword>
<dbReference type="Proteomes" id="UP000553632">
    <property type="component" value="Unassembled WGS sequence"/>
</dbReference>
<dbReference type="Gene3D" id="2.60.120.330">
    <property type="entry name" value="B-lactam Antibiotic, Isopenicillin N Synthase, Chain"/>
    <property type="match status" value="1"/>
</dbReference>
<proteinExistence type="predicted"/>
<name>A0A7J6U4L2_PEROL</name>
<dbReference type="AlphaFoldDB" id="A0A7J6U4L2"/>
<feature type="non-terminal residue" evidence="4">
    <location>
        <position position="133"/>
    </location>
</feature>
<feature type="chain" id="PRO_5029786905" description="Non-haem dioxygenase N-terminal domain-containing protein" evidence="2">
    <location>
        <begin position="21"/>
        <end position="133"/>
    </location>
</feature>
<keyword evidence="2" id="KW-0732">Signal</keyword>
<feature type="region of interest" description="Disordered" evidence="1">
    <location>
        <begin position="110"/>
        <end position="133"/>
    </location>
</feature>
<accession>A0A7J6U4L2</accession>
<gene>
    <name evidence="4" type="ORF">FOZ63_022776</name>
</gene>
<evidence type="ECO:0000313" key="4">
    <source>
        <dbReference type="EMBL" id="KAF4751760.1"/>
    </source>
</evidence>
<reference evidence="4 5" key="1">
    <citation type="submission" date="2020-04" db="EMBL/GenBank/DDBJ databases">
        <title>Perkinsus olseni comparative genomics.</title>
        <authorList>
            <person name="Bogema D.R."/>
        </authorList>
    </citation>
    <scope>NUCLEOTIDE SEQUENCE [LARGE SCALE GENOMIC DNA]</scope>
    <source>
        <strain evidence="4 5">ATCC PRA-207</strain>
    </source>
</reference>
<dbReference type="Pfam" id="PF14226">
    <property type="entry name" value="DIOX_N"/>
    <property type="match status" value="1"/>
</dbReference>
<dbReference type="SUPFAM" id="SSF51197">
    <property type="entry name" value="Clavaminate synthase-like"/>
    <property type="match status" value="1"/>
</dbReference>